<dbReference type="AlphaFoldDB" id="A0A5N6Y936"/>
<dbReference type="EMBL" id="ML737137">
    <property type="protein sequence ID" value="KAE8341954.1"/>
    <property type="molecule type" value="Genomic_DNA"/>
</dbReference>
<reference evidence="1" key="1">
    <citation type="submission" date="2019-04" db="EMBL/GenBank/DDBJ databases">
        <title>Friends and foes A comparative genomics study of 23 Aspergillus species from section Flavi.</title>
        <authorList>
            <consortium name="DOE Joint Genome Institute"/>
            <person name="Kjaerbolling I."/>
            <person name="Vesth T."/>
            <person name="Frisvad J.C."/>
            <person name="Nybo J.L."/>
            <person name="Theobald S."/>
            <person name="Kildgaard S."/>
            <person name="Isbrandt T."/>
            <person name="Kuo A."/>
            <person name="Sato A."/>
            <person name="Lyhne E.K."/>
            <person name="Kogle M.E."/>
            <person name="Wiebenga A."/>
            <person name="Kun R.S."/>
            <person name="Lubbers R.J."/>
            <person name="Makela M.R."/>
            <person name="Barry K."/>
            <person name="Chovatia M."/>
            <person name="Clum A."/>
            <person name="Daum C."/>
            <person name="Haridas S."/>
            <person name="He G."/>
            <person name="LaButti K."/>
            <person name="Lipzen A."/>
            <person name="Mondo S."/>
            <person name="Riley R."/>
            <person name="Salamov A."/>
            <person name="Simmons B.A."/>
            <person name="Magnuson J.K."/>
            <person name="Henrissat B."/>
            <person name="Mortensen U.H."/>
            <person name="Larsen T.O."/>
            <person name="Devries R.P."/>
            <person name="Grigoriev I.V."/>
            <person name="Machida M."/>
            <person name="Baker S.E."/>
            <person name="Andersen M.R."/>
        </authorList>
    </citation>
    <scope>NUCLEOTIDE SEQUENCE</scope>
    <source>
        <strain evidence="1">CBS 117612</strain>
    </source>
</reference>
<dbReference type="Proteomes" id="UP000325558">
    <property type="component" value="Unassembled WGS sequence"/>
</dbReference>
<protein>
    <recommendedName>
        <fullName evidence="2">F-box domain-containing protein</fullName>
    </recommendedName>
</protein>
<name>A0A5N6Y936_9EURO</name>
<gene>
    <name evidence="1" type="ORF">BDV24DRAFT_174086</name>
</gene>
<evidence type="ECO:0000313" key="1">
    <source>
        <dbReference type="EMBL" id="KAE8341954.1"/>
    </source>
</evidence>
<proteinExistence type="predicted"/>
<organism evidence="1">
    <name type="scientific">Aspergillus arachidicola</name>
    <dbReference type="NCBI Taxonomy" id="656916"/>
    <lineage>
        <taxon>Eukaryota</taxon>
        <taxon>Fungi</taxon>
        <taxon>Dikarya</taxon>
        <taxon>Ascomycota</taxon>
        <taxon>Pezizomycotina</taxon>
        <taxon>Eurotiomycetes</taxon>
        <taxon>Eurotiomycetidae</taxon>
        <taxon>Eurotiales</taxon>
        <taxon>Aspergillaceae</taxon>
        <taxon>Aspergillus</taxon>
        <taxon>Aspergillus subgen. Circumdati</taxon>
    </lineage>
</organism>
<sequence length="487" mass="55743">MASQMFGLLKRLGANRADPLLLEPSISVVSRAWLGAEGSYRGSRDRARYMFKYPTKEINNHLSFPGARISSPTMRSLISLISWIPSPWGQTVSSDNRSTRLVSYLEDLPLEILYMIANSLDPATKACLSLCNHHLHSLFGEKRPFPIRTEAWHMFHTNLARARPSLIYCRVCAHFHRREDISPPGPAWRTDARFPQHSTDQAMRSLEWCVSVHQTESLYHFNYMHVQLAMKRHYCGPEHGISTDDLAHVEVLTFPSRRLTSLLSVDACVCAAAGGKASLYLRLQHWALMPDFNVHRLPFIRVCGHSSLHAPHVYAVIKRGLETCVWRGFEARESEREMGRQTETEAQSEAPETFHCPPCGTTYQVEVRTCGDEGVAVVVTKWLDLGAGLDPHDDLWRRHILTERHYLKEIVLPSQESTQTRVEHDSCVSLEELSGRNSSLLEGRTYTRRMDHWFDNVWVLQGNKRLPIYCYLPPKKNILASHVRLRN</sequence>
<accession>A0A5N6Y936</accession>
<dbReference type="OrthoDB" id="3766406at2759"/>
<evidence type="ECO:0008006" key="2">
    <source>
        <dbReference type="Google" id="ProtNLM"/>
    </source>
</evidence>
<dbReference type="CDD" id="cd09917">
    <property type="entry name" value="F-box_SF"/>
    <property type="match status" value="1"/>
</dbReference>